<evidence type="ECO:0000313" key="2">
    <source>
        <dbReference type="Proteomes" id="UP001176960"/>
    </source>
</evidence>
<dbReference type="Proteomes" id="UP001176960">
    <property type="component" value="Unassembled WGS sequence"/>
</dbReference>
<name>A0AA35Y2R5_9PROT</name>
<keyword evidence="2" id="KW-1185">Reference proteome</keyword>
<evidence type="ECO:0000313" key="1">
    <source>
        <dbReference type="EMBL" id="CAI9119524.1"/>
    </source>
</evidence>
<dbReference type="PROSITE" id="PS51257">
    <property type="entry name" value="PROKAR_LIPOPROTEIN"/>
    <property type="match status" value="1"/>
</dbReference>
<organism evidence="1 2">
    <name type="scientific">Brytella acorum</name>
    <dbReference type="NCBI Taxonomy" id="2959299"/>
    <lineage>
        <taxon>Bacteria</taxon>
        <taxon>Pseudomonadati</taxon>
        <taxon>Pseudomonadota</taxon>
        <taxon>Alphaproteobacteria</taxon>
        <taxon>Acetobacterales</taxon>
        <taxon>Acetobacteraceae</taxon>
        <taxon>Brytella</taxon>
    </lineage>
</organism>
<dbReference type="RefSeq" id="WP_289843407.1">
    <property type="nucleotide sequence ID" value="NZ_CATKSH010000002.1"/>
</dbReference>
<protein>
    <submittedName>
        <fullName evidence="1">Uncharacterized protein</fullName>
    </submittedName>
</protein>
<dbReference type="AlphaFoldDB" id="A0AA35Y2R5"/>
<sequence>MRKLTLAFGVACALSACSTMDQTNARKAGYDTIAAYNVVAPLALGYMQNPAADPNVTAQIKKASADAIKVIDPLGADLQSSTPITAIEISAAEAAVAALQAEIAKGSAK</sequence>
<reference evidence="1" key="1">
    <citation type="submission" date="2023-03" db="EMBL/GenBank/DDBJ databases">
        <authorList>
            <person name="Cleenwerck I."/>
        </authorList>
    </citation>
    <scope>NUCLEOTIDE SEQUENCE</scope>
    <source>
        <strain evidence="1">LMG 32879</strain>
    </source>
</reference>
<proteinExistence type="predicted"/>
<gene>
    <name evidence="1" type="ORF">LMG32879_000341</name>
</gene>
<comment type="caution">
    <text evidence="1">The sequence shown here is derived from an EMBL/GenBank/DDBJ whole genome shotgun (WGS) entry which is preliminary data.</text>
</comment>
<dbReference type="EMBL" id="CATKSH010000002">
    <property type="protein sequence ID" value="CAI9119524.1"/>
    <property type="molecule type" value="Genomic_DNA"/>
</dbReference>
<accession>A0AA35Y2R5</accession>